<name>A7Y330_HOMAM</name>
<dbReference type="OrthoDB" id="8190180at2759"/>
<evidence type="ECO:0000256" key="1">
    <source>
        <dbReference type="SAM" id="SignalP"/>
    </source>
</evidence>
<evidence type="ECO:0000313" key="2">
    <source>
        <dbReference type="EMBL" id="ABV21807.1"/>
    </source>
</evidence>
<protein>
    <submittedName>
        <fullName evidence="2">Val-1 SIFamide</fullName>
    </submittedName>
</protein>
<sequence length="80" mass="8578">MSVQMRVVVALALVLVIVAVLTDPVSAVYRKPPFNGSIFGKRAGADPREYTVFEPGKGLASVCQVAVEACAAWFPVQEKK</sequence>
<proteinExistence type="evidence at transcript level"/>
<reference evidence="2" key="1">
    <citation type="journal article" date="2008" name="Gen. Comp. Endocrinol.">
        <title>SIFamide peptides in clawed lobsters and freshwater crayfish (Crustacea, Decapoda, Astacidea): a combined molecular, mass spectrometric and electrophysiological investigation.</title>
        <authorList>
            <person name="Dickinson P.S."/>
            <person name="Stemmler E.A."/>
            <person name="Cashman C.R."/>
            <person name="Brennan H.R."/>
            <person name="Dennison B."/>
            <person name="Huber K.E."/>
            <person name="Peguero B."/>
            <person name="Rabacal W."/>
            <person name="Goiney C.C."/>
            <person name="Smith C.M."/>
            <person name="Towle D.W."/>
            <person name="Christie A.E."/>
        </authorList>
    </citation>
    <scope>NUCLEOTIDE SEQUENCE</scope>
</reference>
<dbReference type="EMBL" id="EU117384">
    <property type="protein sequence ID" value="ABV21807.1"/>
    <property type="molecule type" value="mRNA"/>
</dbReference>
<accession>A7Y330</accession>
<keyword evidence="1" id="KW-0732">Signal</keyword>
<dbReference type="GeneID" id="121878368"/>
<dbReference type="CTD" id="3346202"/>
<dbReference type="AlphaFoldDB" id="A7Y330"/>
<dbReference type="KEGG" id="hame:121878368"/>
<feature type="chain" id="PRO_5002717574" evidence="1">
    <location>
        <begin position="28"/>
        <end position="80"/>
    </location>
</feature>
<organism evidence="2">
    <name type="scientific">Homarus americanus</name>
    <name type="common">American lobster</name>
    <dbReference type="NCBI Taxonomy" id="6706"/>
    <lineage>
        <taxon>Eukaryota</taxon>
        <taxon>Metazoa</taxon>
        <taxon>Ecdysozoa</taxon>
        <taxon>Arthropoda</taxon>
        <taxon>Crustacea</taxon>
        <taxon>Multicrustacea</taxon>
        <taxon>Malacostraca</taxon>
        <taxon>Eumalacostraca</taxon>
        <taxon>Eucarida</taxon>
        <taxon>Decapoda</taxon>
        <taxon>Pleocyemata</taxon>
        <taxon>Astacidea</taxon>
        <taxon>Nephropoidea</taxon>
        <taxon>Nephropidae</taxon>
        <taxon>Homarus</taxon>
    </lineage>
</organism>
<feature type="signal peptide" evidence="1">
    <location>
        <begin position="1"/>
        <end position="27"/>
    </location>
</feature>
<dbReference type="RefSeq" id="XP_042240505.1">
    <property type="nucleotide sequence ID" value="XM_042384571.1"/>
</dbReference>